<evidence type="ECO:0000256" key="5">
    <source>
        <dbReference type="ARBA" id="ARBA00022023"/>
    </source>
</evidence>
<dbReference type="GO" id="GO:0032357">
    <property type="term" value="F:oxidized purine DNA binding"/>
    <property type="evidence" value="ECO:0007669"/>
    <property type="project" value="TreeGrafter"/>
</dbReference>
<evidence type="ECO:0000256" key="3">
    <source>
        <dbReference type="ARBA" id="ARBA00008343"/>
    </source>
</evidence>
<evidence type="ECO:0000256" key="1">
    <source>
        <dbReference type="ARBA" id="ARBA00000843"/>
    </source>
</evidence>
<evidence type="ECO:0000256" key="8">
    <source>
        <dbReference type="ARBA" id="ARBA00022763"/>
    </source>
</evidence>
<organism evidence="16 17">
    <name type="scientific">Dichelobacter nodosus (strain VCS1703A)</name>
    <dbReference type="NCBI Taxonomy" id="246195"/>
    <lineage>
        <taxon>Bacteria</taxon>
        <taxon>Pseudomonadati</taxon>
        <taxon>Pseudomonadota</taxon>
        <taxon>Gammaproteobacteria</taxon>
        <taxon>Cardiobacteriales</taxon>
        <taxon>Cardiobacteriaceae</taxon>
        <taxon>Dichelobacter</taxon>
    </lineage>
</organism>
<dbReference type="NCBIfam" id="TIGR01084">
    <property type="entry name" value="mutY"/>
    <property type="match status" value="1"/>
</dbReference>
<proteinExistence type="inferred from homology"/>
<dbReference type="InterPro" id="IPR004035">
    <property type="entry name" value="Endouclease-III_FeS-bd_BS"/>
</dbReference>
<evidence type="ECO:0000256" key="13">
    <source>
        <dbReference type="ARBA" id="ARBA00023295"/>
    </source>
</evidence>
<dbReference type="PROSITE" id="PS00764">
    <property type="entry name" value="ENDONUCLEASE_III_1"/>
    <property type="match status" value="1"/>
</dbReference>
<comment type="similarity">
    <text evidence="3 14">Belongs to the Nth/MutY family.</text>
</comment>
<dbReference type="PANTHER" id="PTHR42944:SF1">
    <property type="entry name" value="ADENINE DNA GLYCOSYLASE"/>
    <property type="match status" value="1"/>
</dbReference>
<dbReference type="RefSeq" id="WP_012030980.1">
    <property type="nucleotide sequence ID" value="NC_009446.1"/>
</dbReference>
<evidence type="ECO:0000256" key="14">
    <source>
        <dbReference type="RuleBase" id="RU365096"/>
    </source>
</evidence>
<keyword evidence="9 16" id="KW-0378">Hydrolase</keyword>
<keyword evidence="7" id="KW-0479">Metal-binding</keyword>
<dbReference type="STRING" id="246195.DNO_0647"/>
<dbReference type="Pfam" id="PF00730">
    <property type="entry name" value="HhH-GPD"/>
    <property type="match status" value="1"/>
</dbReference>
<dbReference type="CDD" id="cd03431">
    <property type="entry name" value="NUDIX_DNA_Glycosylase_C-MutY"/>
    <property type="match status" value="1"/>
</dbReference>
<dbReference type="Pfam" id="PF14815">
    <property type="entry name" value="NUDIX_4"/>
    <property type="match status" value="1"/>
</dbReference>
<dbReference type="HOGENOM" id="CLU_012862_0_2_6"/>
<dbReference type="OrthoDB" id="9802365at2"/>
<dbReference type="InterPro" id="IPR023170">
    <property type="entry name" value="HhH_base_excis_C"/>
</dbReference>
<keyword evidence="10 14" id="KW-0408">Iron</keyword>
<dbReference type="KEGG" id="dno:DNO_0647"/>
<keyword evidence="6" id="KW-0004">4Fe-4S</keyword>
<evidence type="ECO:0000259" key="15">
    <source>
        <dbReference type="SMART" id="SM00478"/>
    </source>
</evidence>
<comment type="function">
    <text evidence="2">Adenine glycosylase active on G-A mispairs. MutY also corrects error-prone DNA synthesis past GO lesions which are due to the oxidatively damaged form of guanine: 7,8-dihydro-8-oxoguanine (8-oxo-dGTP).</text>
</comment>
<keyword evidence="11" id="KW-0411">Iron-sulfur</keyword>
<dbReference type="Gene3D" id="1.10.1670.10">
    <property type="entry name" value="Helix-hairpin-Helix base-excision DNA repair enzymes (C-terminal)"/>
    <property type="match status" value="1"/>
</dbReference>
<dbReference type="AlphaFoldDB" id="A5EV94"/>
<dbReference type="CDD" id="cd00056">
    <property type="entry name" value="ENDO3c"/>
    <property type="match status" value="1"/>
</dbReference>
<dbReference type="Gene3D" id="3.90.79.10">
    <property type="entry name" value="Nucleoside Triphosphate Pyrophosphohydrolase"/>
    <property type="match status" value="1"/>
</dbReference>
<feature type="domain" description="HhH-GPD" evidence="15">
    <location>
        <begin position="37"/>
        <end position="190"/>
    </location>
</feature>
<dbReference type="Gene3D" id="1.10.340.30">
    <property type="entry name" value="Hypothetical protein, domain 2"/>
    <property type="match status" value="1"/>
</dbReference>
<dbReference type="Proteomes" id="UP000000248">
    <property type="component" value="Chromosome"/>
</dbReference>
<keyword evidence="17" id="KW-1185">Reference proteome</keyword>
<keyword evidence="13 14" id="KW-0326">Glycosidase</keyword>
<dbReference type="GO" id="GO:0006298">
    <property type="term" value="P:mismatch repair"/>
    <property type="evidence" value="ECO:0007669"/>
    <property type="project" value="TreeGrafter"/>
</dbReference>
<evidence type="ECO:0000256" key="9">
    <source>
        <dbReference type="ARBA" id="ARBA00022801"/>
    </source>
</evidence>
<evidence type="ECO:0000256" key="4">
    <source>
        <dbReference type="ARBA" id="ARBA00012045"/>
    </source>
</evidence>
<dbReference type="GO" id="GO:0034039">
    <property type="term" value="F:8-oxo-7,8-dihydroguanine DNA N-glycosylase activity"/>
    <property type="evidence" value="ECO:0007669"/>
    <property type="project" value="TreeGrafter"/>
</dbReference>
<dbReference type="eggNOG" id="COG1194">
    <property type="taxonomic scope" value="Bacteria"/>
</dbReference>
<evidence type="ECO:0000313" key="16">
    <source>
        <dbReference type="EMBL" id="ABQ14153.1"/>
    </source>
</evidence>
<comment type="cofactor">
    <cofactor evidence="14">
        <name>[4Fe-4S] cluster</name>
        <dbReference type="ChEBI" id="CHEBI:49883"/>
    </cofactor>
    <text evidence="14">Binds 1 [4Fe-4S] cluster.</text>
</comment>
<dbReference type="InterPro" id="IPR029119">
    <property type="entry name" value="MutY_C"/>
</dbReference>
<dbReference type="SUPFAM" id="SSF48150">
    <property type="entry name" value="DNA-glycosylase"/>
    <property type="match status" value="1"/>
</dbReference>
<reference evidence="16 17" key="1">
    <citation type="journal article" date="2007" name="Nat. Biotechnol.">
        <title>Genome sequence and identification of candidate vaccine antigens from the animal pathogen Dichelobacter nodosus.</title>
        <authorList>
            <person name="Myers G.S."/>
            <person name="Parker D."/>
            <person name="Al-Hasani K."/>
            <person name="Kennan R.M."/>
            <person name="Seemann T."/>
            <person name="Ren Q."/>
            <person name="Badger J.H."/>
            <person name="Selengut J.D."/>
            <person name="Deboy R.T."/>
            <person name="Tettelin H."/>
            <person name="Boyce J.D."/>
            <person name="McCarl V.P."/>
            <person name="Han X."/>
            <person name="Nelson W.C."/>
            <person name="Madupu R."/>
            <person name="Mohamoud Y."/>
            <person name="Holley T."/>
            <person name="Fedorova N."/>
            <person name="Khouri H."/>
            <person name="Bottomley S.P."/>
            <person name="Whittington R.J."/>
            <person name="Adler B."/>
            <person name="Songer J.G."/>
            <person name="Rood J.I."/>
            <person name="Paulsen I.T."/>
        </authorList>
    </citation>
    <scope>NUCLEOTIDE SEQUENCE [LARGE SCALE GENOMIC DNA]</scope>
    <source>
        <strain evidence="16 17">VCS1703A</strain>
    </source>
</reference>
<keyword evidence="12" id="KW-0234">DNA repair</keyword>
<dbReference type="EC" id="3.2.2.31" evidence="4 14"/>
<comment type="catalytic activity">
    <reaction evidence="1 14">
        <text>Hydrolyzes free adenine bases from 7,8-dihydro-8-oxoguanine:adenine mismatched double-stranded DNA, leaving an apurinic site.</text>
        <dbReference type="EC" id="3.2.2.31"/>
    </reaction>
</comment>
<accession>A5EV94</accession>
<evidence type="ECO:0000256" key="6">
    <source>
        <dbReference type="ARBA" id="ARBA00022485"/>
    </source>
</evidence>
<dbReference type="Pfam" id="PF00633">
    <property type="entry name" value="HHH"/>
    <property type="match status" value="1"/>
</dbReference>
<protein>
    <recommendedName>
        <fullName evidence="5 14">Adenine DNA glycosylase</fullName>
        <ecNumber evidence="4 14">3.2.2.31</ecNumber>
    </recommendedName>
</protein>
<evidence type="ECO:0000256" key="7">
    <source>
        <dbReference type="ARBA" id="ARBA00022723"/>
    </source>
</evidence>
<dbReference type="PANTHER" id="PTHR42944">
    <property type="entry name" value="ADENINE DNA GLYCOSYLASE"/>
    <property type="match status" value="1"/>
</dbReference>
<dbReference type="GO" id="GO:0046872">
    <property type="term" value="F:metal ion binding"/>
    <property type="evidence" value="ECO:0007669"/>
    <property type="project" value="UniProtKB-UniRule"/>
</dbReference>
<dbReference type="InterPro" id="IPR015797">
    <property type="entry name" value="NUDIX_hydrolase-like_dom_sf"/>
</dbReference>
<dbReference type="GO" id="GO:0000701">
    <property type="term" value="F:purine-specific mismatch base pair DNA N-glycosylase activity"/>
    <property type="evidence" value="ECO:0007669"/>
    <property type="project" value="UniProtKB-EC"/>
</dbReference>
<dbReference type="InterPro" id="IPR044298">
    <property type="entry name" value="MIG/MutY"/>
</dbReference>
<dbReference type="InterPro" id="IPR003265">
    <property type="entry name" value="HhH-GPD_domain"/>
</dbReference>
<sequence>MNASFSARLISWQRTFGRHELPWQNCNPYHVWLSEIMLQQTQVVTVIPYFQCFIARFPDIDTLAAAPEEEVLFLWRGLGYYARARNLHAAAQYVVHQLNGQLPNTRAQLEQLKGVGRSTAAAICVFAFGKKEAICDGNVRRVLTRHHGILDFIEAPKTQQQLWTLAEALLPDAADDLRSYTQGLMDLGSLICTRARPKCADCPVKTDCYALKNQQQMQLPRRKPKKAPPARNGYFVLCRNDDGEIYLQKRARRGIWGGLWSLPWFETEHEAKMWIAAQGFSWQSSSDSPVMMHRFTHFHLSMYLLTAQTTQKSTDFYAPDAVAQMALPAPLMTLLNAENDPQKPLFS</sequence>
<dbReference type="InterPro" id="IPR011257">
    <property type="entry name" value="DNA_glycosylase"/>
</dbReference>
<dbReference type="InterPro" id="IPR005760">
    <property type="entry name" value="A/G_AdeGlyc_MutY"/>
</dbReference>
<gene>
    <name evidence="16" type="primary">mutY</name>
    <name evidence="16" type="ordered locus">DNO_0647</name>
</gene>
<dbReference type="GO" id="GO:0006284">
    <property type="term" value="P:base-excision repair"/>
    <property type="evidence" value="ECO:0007669"/>
    <property type="project" value="UniProtKB-UniRule"/>
</dbReference>
<dbReference type="FunFam" id="1.10.340.30:FF:000002">
    <property type="entry name" value="Adenine DNA glycosylase"/>
    <property type="match status" value="1"/>
</dbReference>
<evidence type="ECO:0000256" key="10">
    <source>
        <dbReference type="ARBA" id="ARBA00023004"/>
    </source>
</evidence>
<keyword evidence="8 14" id="KW-0227">DNA damage</keyword>
<dbReference type="GO" id="GO:0035485">
    <property type="term" value="F:adenine/guanine mispair binding"/>
    <property type="evidence" value="ECO:0007669"/>
    <property type="project" value="TreeGrafter"/>
</dbReference>
<name>A5EV94_DICNV</name>
<evidence type="ECO:0000256" key="2">
    <source>
        <dbReference type="ARBA" id="ARBA00002933"/>
    </source>
</evidence>
<evidence type="ECO:0000256" key="11">
    <source>
        <dbReference type="ARBA" id="ARBA00023014"/>
    </source>
</evidence>
<dbReference type="EMBL" id="CP000513">
    <property type="protein sequence ID" value="ABQ14153.1"/>
    <property type="molecule type" value="Genomic_DNA"/>
</dbReference>
<dbReference type="InterPro" id="IPR000445">
    <property type="entry name" value="HhH_motif"/>
</dbReference>
<dbReference type="SMART" id="SM00478">
    <property type="entry name" value="ENDO3c"/>
    <property type="match status" value="1"/>
</dbReference>
<dbReference type="GO" id="GO:0051539">
    <property type="term" value="F:4 iron, 4 sulfur cluster binding"/>
    <property type="evidence" value="ECO:0007669"/>
    <property type="project" value="UniProtKB-UniRule"/>
</dbReference>
<evidence type="ECO:0000256" key="12">
    <source>
        <dbReference type="ARBA" id="ARBA00023204"/>
    </source>
</evidence>
<evidence type="ECO:0000313" key="17">
    <source>
        <dbReference type="Proteomes" id="UP000000248"/>
    </source>
</evidence>
<dbReference type="SUPFAM" id="SSF55811">
    <property type="entry name" value="Nudix"/>
    <property type="match status" value="1"/>
</dbReference>